<dbReference type="AlphaFoldDB" id="A0A0A9GJF9"/>
<sequence>MISVFNEGGIPLSCPTRRGWTHHVCDRQGQTKFRLLARILCMAEYSVKLFGSYLFILCSIHLWSTG</sequence>
<protein>
    <submittedName>
        <fullName evidence="1">Uncharacterized protein</fullName>
    </submittedName>
</protein>
<name>A0A0A9GJF9_ARUDO</name>
<organism evidence="1">
    <name type="scientific">Arundo donax</name>
    <name type="common">Giant reed</name>
    <name type="synonym">Donax arundinaceus</name>
    <dbReference type="NCBI Taxonomy" id="35708"/>
    <lineage>
        <taxon>Eukaryota</taxon>
        <taxon>Viridiplantae</taxon>
        <taxon>Streptophyta</taxon>
        <taxon>Embryophyta</taxon>
        <taxon>Tracheophyta</taxon>
        <taxon>Spermatophyta</taxon>
        <taxon>Magnoliopsida</taxon>
        <taxon>Liliopsida</taxon>
        <taxon>Poales</taxon>
        <taxon>Poaceae</taxon>
        <taxon>PACMAD clade</taxon>
        <taxon>Arundinoideae</taxon>
        <taxon>Arundineae</taxon>
        <taxon>Arundo</taxon>
    </lineage>
</organism>
<reference evidence="1" key="1">
    <citation type="submission" date="2014-09" db="EMBL/GenBank/DDBJ databases">
        <authorList>
            <person name="Magalhaes I.L.F."/>
            <person name="Oliveira U."/>
            <person name="Santos F.R."/>
            <person name="Vidigal T.H.D.A."/>
            <person name="Brescovit A.D."/>
            <person name="Santos A.J."/>
        </authorList>
    </citation>
    <scope>NUCLEOTIDE SEQUENCE</scope>
    <source>
        <tissue evidence="1">Shoot tissue taken approximately 20 cm above the soil surface</tissue>
    </source>
</reference>
<evidence type="ECO:0000313" key="1">
    <source>
        <dbReference type="EMBL" id="JAE24592.1"/>
    </source>
</evidence>
<reference evidence="1" key="2">
    <citation type="journal article" date="2015" name="Data Brief">
        <title>Shoot transcriptome of the giant reed, Arundo donax.</title>
        <authorList>
            <person name="Barrero R.A."/>
            <person name="Guerrero F.D."/>
            <person name="Moolhuijzen P."/>
            <person name="Goolsby J.A."/>
            <person name="Tidwell J."/>
            <person name="Bellgard S.E."/>
            <person name="Bellgard M.I."/>
        </authorList>
    </citation>
    <scope>NUCLEOTIDE SEQUENCE</scope>
    <source>
        <tissue evidence="1">Shoot tissue taken approximately 20 cm above the soil surface</tissue>
    </source>
</reference>
<dbReference type="EMBL" id="GBRH01173304">
    <property type="protein sequence ID" value="JAE24592.1"/>
    <property type="molecule type" value="Transcribed_RNA"/>
</dbReference>
<accession>A0A0A9GJF9</accession>
<proteinExistence type="predicted"/>